<dbReference type="InterPro" id="IPR029052">
    <property type="entry name" value="Metallo-depent_PP-like"/>
</dbReference>
<dbReference type="SUPFAM" id="SSF49363">
    <property type="entry name" value="Purple acid phosphatase, N-terminal domain"/>
    <property type="match status" value="1"/>
</dbReference>
<dbReference type="Pfam" id="PF16656">
    <property type="entry name" value="Pur_ac_phosph_N"/>
    <property type="match status" value="1"/>
</dbReference>
<dbReference type="SUPFAM" id="SSF56300">
    <property type="entry name" value="Metallo-dependent phosphatases"/>
    <property type="match status" value="1"/>
</dbReference>
<dbReference type="AlphaFoldDB" id="A0A7R9T7K6"/>
<dbReference type="CDD" id="cd00839">
    <property type="entry name" value="MPP_PAPs"/>
    <property type="match status" value="1"/>
</dbReference>
<dbReference type="Pfam" id="PF00149">
    <property type="entry name" value="Metallophos"/>
    <property type="match status" value="1"/>
</dbReference>
<dbReference type="EMBL" id="HBDY01001071">
    <property type="protein sequence ID" value="CAD8227620.1"/>
    <property type="molecule type" value="Transcribed_RNA"/>
</dbReference>
<feature type="domain" description="Purple acid phosphatase N-terminal" evidence="6">
    <location>
        <begin position="1"/>
        <end position="82"/>
    </location>
</feature>
<reference evidence="7" key="1">
    <citation type="submission" date="2021-01" db="EMBL/GenBank/DDBJ databases">
        <authorList>
            <person name="Corre E."/>
            <person name="Pelletier E."/>
            <person name="Niang G."/>
            <person name="Scheremetjew M."/>
            <person name="Finn R."/>
            <person name="Kale V."/>
            <person name="Holt S."/>
            <person name="Cochrane G."/>
            <person name="Meng A."/>
            <person name="Brown T."/>
            <person name="Cohen L."/>
        </authorList>
    </citation>
    <scope>NUCLEOTIDE SEQUENCE</scope>
    <source>
        <strain evidence="7">RCC1614</strain>
    </source>
</reference>
<proteinExistence type="inferred from homology"/>
<organism evidence="7">
    <name type="scientific">Micromonas pusilla</name>
    <name type="common">Picoplanktonic green alga</name>
    <name type="synonym">Chromulina pusilla</name>
    <dbReference type="NCBI Taxonomy" id="38833"/>
    <lineage>
        <taxon>Eukaryota</taxon>
        <taxon>Viridiplantae</taxon>
        <taxon>Chlorophyta</taxon>
        <taxon>Mamiellophyceae</taxon>
        <taxon>Mamiellales</taxon>
        <taxon>Mamiellaceae</taxon>
        <taxon>Micromonas</taxon>
    </lineage>
</organism>
<sequence>MTITWQTSSSAGSVVQYAPFGGGNEELVLSATGEERAFVDGGNASGTRLIHHATLRELRPGEKIAYRVGDPVSRAWSERFWFFHKRSPEQIRAGPPLRMIAVCDVGHSDSTGVLDLVRAEVHGVDGADADVAEARPDLLVHCGDFAYDLDSRDGRTGDRYMDDIQPIAAYVPYMVSPGNHERAYNFSHYKARFRMPGVGAETETQNHYYSLDIGPVHLVAWNSEVFFWGEYFDAAYVNKMYDWLEADLAAANANRAKTPWIVVHGHRPMYCAKATKGYAYAAEEESRRGGWFTRAITSGKRALGLGKKHNHADDKPTCSWTNEAVRRGIPSWCEDEYRDGALGACGAREATEFLGEASASASASESQRSIFPIEELFYDHGVDLHFNGHEHDYVRYYPAYRDEVAGGENVTFERYVNPHATVHITTGSGGNEEMDSGAKFPNPPSRGRCTHDDAAAWCAFQSGWGPKKKSGRSADFTYGVVSVDGDGTSLEWRQYSAYDKGLEIDRFRIETSAHGPFKDRIRRGGGTTVDAAARP</sequence>
<comment type="catalytic activity">
    <reaction evidence="4">
        <text>a phosphate monoester + H2O = an alcohol + phosphate</text>
        <dbReference type="Rhea" id="RHEA:15017"/>
        <dbReference type="ChEBI" id="CHEBI:15377"/>
        <dbReference type="ChEBI" id="CHEBI:30879"/>
        <dbReference type="ChEBI" id="CHEBI:43474"/>
        <dbReference type="ChEBI" id="CHEBI:67140"/>
        <dbReference type="EC" id="3.1.3.2"/>
    </reaction>
</comment>
<accession>A0A7R9T7K6</accession>
<keyword evidence="4" id="KW-0378">Hydrolase</keyword>
<dbReference type="InterPro" id="IPR008963">
    <property type="entry name" value="Purple_acid_Pase-like_N"/>
</dbReference>
<evidence type="ECO:0000256" key="3">
    <source>
        <dbReference type="ARBA" id="ARBA00023180"/>
    </source>
</evidence>
<keyword evidence="3" id="KW-0325">Glycoprotein</keyword>
<evidence type="ECO:0000256" key="2">
    <source>
        <dbReference type="ARBA" id="ARBA00022729"/>
    </source>
</evidence>
<dbReference type="PANTHER" id="PTHR45867">
    <property type="entry name" value="PURPLE ACID PHOSPHATASE"/>
    <property type="match status" value="1"/>
</dbReference>
<evidence type="ECO:0000256" key="4">
    <source>
        <dbReference type="RuleBase" id="RU361203"/>
    </source>
</evidence>
<evidence type="ECO:0000313" key="7">
    <source>
        <dbReference type="EMBL" id="CAD8227620.1"/>
    </source>
</evidence>
<dbReference type="Gene3D" id="2.60.40.380">
    <property type="entry name" value="Purple acid phosphatase-like, N-terminal"/>
    <property type="match status" value="1"/>
</dbReference>
<dbReference type="Gene3D" id="3.60.21.10">
    <property type="match status" value="2"/>
</dbReference>
<comment type="similarity">
    <text evidence="1 4">Belongs to the metallophosphoesterase superfamily. Purple acid phosphatase family.</text>
</comment>
<dbReference type="GO" id="GO:0046872">
    <property type="term" value="F:metal ion binding"/>
    <property type="evidence" value="ECO:0007669"/>
    <property type="project" value="InterPro"/>
</dbReference>
<keyword evidence="2" id="KW-0732">Signal</keyword>
<name>A0A7R9T7K6_MICPS</name>
<protein>
    <recommendedName>
        <fullName evidence="4">Purple acid phosphatase</fullName>
        <ecNumber evidence="4">3.1.3.2</ecNumber>
    </recommendedName>
</protein>
<dbReference type="InterPro" id="IPR004843">
    <property type="entry name" value="Calcineurin-like_PHP"/>
</dbReference>
<dbReference type="InterPro" id="IPR015914">
    <property type="entry name" value="PAPs_N"/>
</dbReference>
<evidence type="ECO:0000259" key="5">
    <source>
        <dbReference type="Pfam" id="PF00149"/>
    </source>
</evidence>
<evidence type="ECO:0000256" key="1">
    <source>
        <dbReference type="ARBA" id="ARBA00008723"/>
    </source>
</evidence>
<gene>
    <name evidence="7" type="ORF">MPUS1402_LOCUS803</name>
</gene>
<dbReference type="GO" id="GO:0003993">
    <property type="term" value="F:acid phosphatase activity"/>
    <property type="evidence" value="ECO:0007669"/>
    <property type="project" value="UniProtKB-EC"/>
</dbReference>
<dbReference type="PANTHER" id="PTHR45867:SF3">
    <property type="entry name" value="ACID PHOSPHATASE TYPE 7"/>
    <property type="match status" value="1"/>
</dbReference>
<evidence type="ECO:0000259" key="6">
    <source>
        <dbReference type="Pfam" id="PF16656"/>
    </source>
</evidence>
<feature type="domain" description="Calcineurin-like phosphoesterase" evidence="5">
    <location>
        <begin position="132"/>
        <end position="276"/>
    </location>
</feature>
<dbReference type="InterPro" id="IPR041792">
    <property type="entry name" value="MPP_PAP"/>
</dbReference>
<dbReference type="EC" id="3.1.3.2" evidence="4"/>